<keyword evidence="2" id="KW-1185">Reference proteome</keyword>
<dbReference type="EMBL" id="MPRL01000055">
    <property type="protein sequence ID" value="OOZ39293.1"/>
    <property type="molecule type" value="Genomic_DNA"/>
</dbReference>
<organism evidence="1 2">
    <name type="scientific">Solemya pervernicosa gill symbiont</name>
    <dbReference type="NCBI Taxonomy" id="642797"/>
    <lineage>
        <taxon>Bacteria</taxon>
        <taxon>Pseudomonadati</taxon>
        <taxon>Pseudomonadota</taxon>
        <taxon>Gammaproteobacteria</taxon>
        <taxon>sulfur-oxidizing symbionts</taxon>
    </lineage>
</organism>
<dbReference type="RefSeq" id="WP_078484336.1">
    <property type="nucleotide sequence ID" value="NZ_MPRL01000055.1"/>
</dbReference>
<proteinExistence type="predicted"/>
<evidence type="ECO:0000313" key="2">
    <source>
        <dbReference type="Proteomes" id="UP000191110"/>
    </source>
</evidence>
<gene>
    <name evidence="1" type="ORF">BOW53_12070</name>
</gene>
<sequence>MKNSLPLPQEKKLNVVVRIEPGCLGPEGRETVEEFCNFAQLEVEDLDSDFVHWELSPRHDKTLPEMQYMVNEKSLTHDKADKYLGIFDKSLNEFEAHIHDKLALLIDDYLALRAS</sequence>
<reference evidence="1 2" key="1">
    <citation type="submission" date="2016-11" db="EMBL/GenBank/DDBJ databases">
        <title>Mixed transmission modes and dynamic genome evolution in an obligate animal-bacterial symbiosis.</title>
        <authorList>
            <person name="Russell S.L."/>
            <person name="Corbett-Detig R.B."/>
            <person name="Cavanaugh C.M."/>
        </authorList>
    </citation>
    <scope>NUCLEOTIDE SEQUENCE [LARGE SCALE GENOMIC DNA]</scope>
    <source>
        <strain evidence="1">Sveles-Q1</strain>
    </source>
</reference>
<dbReference type="OrthoDB" id="5768421at2"/>
<comment type="caution">
    <text evidence="1">The sequence shown here is derived from an EMBL/GenBank/DDBJ whole genome shotgun (WGS) entry which is preliminary data.</text>
</comment>
<dbReference type="AlphaFoldDB" id="A0A1T2L2H6"/>
<accession>A0A1T2L2H6</accession>
<name>A0A1T2L2H6_9GAMM</name>
<dbReference type="Proteomes" id="UP000191110">
    <property type="component" value="Unassembled WGS sequence"/>
</dbReference>
<protein>
    <submittedName>
        <fullName evidence="1">Uncharacterized protein</fullName>
    </submittedName>
</protein>
<evidence type="ECO:0000313" key="1">
    <source>
        <dbReference type="EMBL" id="OOZ39293.1"/>
    </source>
</evidence>